<dbReference type="SUPFAM" id="SSF50685">
    <property type="entry name" value="Barwin-like endoglucanases"/>
    <property type="match status" value="1"/>
</dbReference>
<sequence length="241" mass="25568">MTRAVLLLPATVFITSLVITILPPAAADCGCARYTTCSDCDGEIAGPCCDVYGACGSGGGYCEPCFCSQYPENRYVACDDCHCLGTCASHNIIVATYDDDHHRNHSSSSSSTTSNNVSAAAPTPSWHLMENMSSSSSSVTSSSEVRPVVHRYGSAAVCGQSAMDLANTVVPGQCLEVTNLENGKHAMVRVTGHKQYHCSNTSLLLERGVFQQLVGTSGGGHGDQRARHFPINYKYVRCIGN</sequence>
<dbReference type="InterPro" id="IPR036908">
    <property type="entry name" value="RlpA-like_sf"/>
</dbReference>
<reference evidence="2 3" key="1">
    <citation type="submission" date="2024-04" db="EMBL/GenBank/DDBJ databases">
        <authorList>
            <person name="Fracassetti M."/>
        </authorList>
    </citation>
    <scope>NUCLEOTIDE SEQUENCE [LARGE SCALE GENOMIC DNA]</scope>
</reference>
<gene>
    <name evidence="2" type="ORF">LTRI10_LOCUS53288</name>
</gene>
<keyword evidence="1" id="KW-0732">Signal</keyword>
<dbReference type="Proteomes" id="UP001497516">
    <property type="component" value="Chromosome 9"/>
</dbReference>
<protein>
    <submittedName>
        <fullName evidence="2">Uncharacterized protein</fullName>
    </submittedName>
</protein>
<keyword evidence="3" id="KW-1185">Reference proteome</keyword>
<feature type="chain" id="PRO_5043763384" evidence="1">
    <location>
        <begin position="28"/>
        <end position="241"/>
    </location>
</feature>
<accession>A0AAV2GWC1</accession>
<evidence type="ECO:0000256" key="1">
    <source>
        <dbReference type="SAM" id="SignalP"/>
    </source>
</evidence>
<feature type="signal peptide" evidence="1">
    <location>
        <begin position="1"/>
        <end position="27"/>
    </location>
</feature>
<dbReference type="AlphaFoldDB" id="A0AAV2GWC1"/>
<organism evidence="2 3">
    <name type="scientific">Linum trigynum</name>
    <dbReference type="NCBI Taxonomy" id="586398"/>
    <lineage>
        <taxon>Eukaryota</taxon>
        <taxon>Viridiplantae</taxon>
        <taxon>Streptophyta</taxon>
        <taxon>Embryophyta</taxon>
        <taxon>Tracheophyta</taxon>
        <taxon>Spermatophyta</taxon>
        <taxon>Magnoliopsida</taxon>
        <taxon>eudicotyledons</taxon>
        <taxon>Gunneridae</taxon>
        <taxon>Pentapetalae</taxon>
        <taxon>rosids</taxon>
        <taxon>fabids</taxon>
        <taxon>Malpighiales</taxon>
        <taxon>Linaceae</taxon>
        <taxon>Linum</taxon>
    </lineage>
</organism>
<proteinExistence type="predicted"/>
<name>A0AAV2GWC1_9ROSI</name>
<dbReference type="EMBL" id="OZ034822">
    <property type="protein sequence ID" value="CAL1414103.1"/>
    <property type="molecule type" value="Genomic_DNA"/>
</dbReference>
<dbReference type="Gene3D" id="2.40.40.10">
    <property type="entry name" value="RlpA-like domain"/>
    <property type="match status" value="1"/>
</dbReference>
<evidence type="ECO:0000313" key="3">
    <source>
        <dbReference type="Proteomes" id="UP001497516"/>
    </source>
</evidence>
<evidence type="ECO:0000313" key="2">
    <source>
        <dbReference type="EMBL" id="CAL1414103.1"/>
    </source>
</evidence>